<keyword evidence="2 5" id="KW-0812">Transmembrane</keyword>
<gene>
    <name evidence="6" type="ORF">CXG81DRAFT_28595</name>
</gene>
<evidence type="ECO:0000256" key="5">
    <source>
        <dbReference type="SAM" id="Phobius"/>
    </source>
</evidence>
<dbReference type="InterPro" id="IPR037185">
    <property type="entry name" value="EmrE-like"/>
</dbReference>
<evidence type="ECO:0008006" key="8">
    <source>
        <dbReference type="Google" id="ProtNLM"/>
    </source>
</evidence>
<feature type="transmembrane region" description="Helical" evidence="5">
    <location>
        <begin position="267"/>
        <end position="289"/>
    </location>
</feature>
<keyword evidence="4 5" id="KW-0472">Membrane</keyword>
<accession>A0A4P9X2J8</accession>
<dbReference type="STRING" id="1555241.A0A4P9X2J8"/>
<organism evidence="6 7">
    <name type="scientific">Caulochytrium protostelioides</name>
    <dbReference type="NCBI Taxonomy" id="1555241"/>
    <lineage>
        <taxon>Eukaryota</taxon>
        <taxon>Fungi</taxon>
        <taxon>Fungi incertae sedis</taxon>
        <taxon>Chytridiomycota</taxon>
        <taxon>Chytridiomycota incertae sedis</taxon>
        <taxon>Chytridiomycetes</taxon>
        <taxon>Caulochytriales</taxon>
        <taxon>Caulochytriaceae</taxon>
        <taxon>Caulochytrium</taxon>
    </lineage>
</organism>
<sequence>MAADLSGPKEPTLFGVSLKWISLATLVIQNSMLVIVMRYSRTAAAARNDGTPPYLASTAVAMSELIKMVICIGVYVRAESQVPGALPITPRRVVYDVLGPNSDWPKMMVPAVLYLVQNNLQYLAVTMLDAATFQVTYQMKILTTAFFSVWMLNRPLSPQKWVSLVLLTFGIAMVQIPAGGKSDSSGSAAAGPGGLGARMVGLIAVTAACVLSGIAGVWFEKVLKGSKSSLWLRNLQLSCFSFVPGLVMGCMVMDGAHIREHGFFAGYTPWTCGAILCQALGGLIVAVVVKYADNILKGFATSLSIILSCVVSVYLFDFHVTTTFTLGAALVLYATHMYGRAPNVPPPTTALPYHAVPRA</sequence>
<dbReference type="Proteomes" id="UP000274922">
    <property type="component" value="Unassembled WGS sequence"/>
</dbReference>
<dbReference type="NCBIfam" id="TIGR00803">
    <property type="entry name" value="nst"/>
    <property type="match status" value="1"/>
</dbReference>
<feature type="transmembrane region" description="Helical" evidence="5">
    <location>
        <begin position="20"/>
        <end position="39"/>
    </location>
</feature>
<feature type="transmembrane region" description="Helical" evidence="5">
    <location>
        <begin position="199"/>
        <end position="219"/>
    </location>
</feature>
<evidence type="ECO:0000256" key="3">
    <source>
        <dbReference type="ARBA" id="ARBA00022989"/>
    </source>
</evidence>
<dbReference type="PIRSF" id="PIRSF005799">
    <property type="entry name" value="UDP-gal_transpt"/>
    <property type="match status" value="1"/>
</dbReference>
<evidence type="ECO:0000256" key="1">
    <source>
        <dbReference type="ARBA" id="ARBA00004141"/>
    </source>
</evidence>
<dbReference type="InterPro" id="IPR007271">
    <property type="entry name" value="Nuc_sug_transpt"/>
</dbReference>
<evidence type="ECO:0000256" key="4">
    <source>
        <dbReference type="ARBA" id="ARBA00023136"/>
    </source>
</evidence>
<keyword evidence="3 5" id="KW-1133">Transmembrane helix</keyword>
<dbReference type="OrthoDB" id="408493at2759"/>
<keyword evidence="7" id="KW-1185">Reference proteome</keyword>
<evidence type="ECO:0000313" key="7">
    <source>
        <dbReference type="Proteomes" id="UP000274922"/>
    </source>
</evidence>
<dbReference type="EMBL" id="ML014397">
    <property type="protein sequence ID" value="RKO98586.1"/>
    <property type="molecule type" value="Genomic_DNA"/>
</dbReference>
<dbReference type="Pfam" id="PF04142">
    <property type="entry name" value="Nuc_sug_transp"/>
    <property type="match status" value="1"/>
</dbReference>
<dbReference type="SUPFAM" id="SSF103481">
    <property type="entry name" value="Multidrug resistance efflux transporter EmrE"/>
    <property type="match status" value="1"/>
</dbReference>
<comment type="subcellular location">
    <subcellularLocation>
        <location evidence="1">Membrane</location>
        <topology evidence="1">Multi-pass membrane protein</topology>
    </subcellularLocation>
</comment>
<dbReference type="PANTHER" id="PTHR10231">
    <property type="entry name" value="NUCLEOTIDE-SUGAR TRANSMEMBRANE TRANSPORTER"/>
    <property type="match status" value="1"/>
</dbReference>
<dbReference type="AlphaFoldDB" id="A0A4P9X2J8"/>
<feature type="transmembrane region" description="Helical" evidence="5">
    <location>
        <begin position="231"/>
        <end position="255"/>
    </location>
</feature>
<protein>
    <recommendedName>
        <fullName evidence="8">Nucleotide-sugar transporter</fullName>
    </recommendedName>
</protein>
<evidence type="ECO:0000256" key="2">
    <source>
        <dbReference type="ARBA" id="ARBA00022692"/>
    </source>
</evidence>
<dbReference type="GO" id="GO:0000139">
    <property type="term" value="C:Golgi membrane"/>
    <property type="evidence" value="ECO:0007669"/>
    <property type="project" value="InterPro"/>
</dbReference>
<name>A0A4P9X2J8_9FUNG</name>
<feature type="transmembrane region" description="Helical" evidence="5">
    <location>
        <begin position="161"/>
        <end position="179"/>
    </location>
</feature>
<dbReference type="GO" id="GO:0015165">
    <property type="term" value="F:pyrimidine nucleotide-sugar transmembrane transporter activity"/>
    <property type="evidence" value="ECO:0007669"/>
    <property type="project" value="InterPro"/>
</dbReference>
<reference evidence="7" key="1">
    <citation type="journal article" date="2018" name="Nat. Microbiol.">
        <title>Leveraging single-cell genomics to expand the fungal tree of life.</title>
        <authorList>
            <person name="Ahrendt S.R."/>
            <person name="Quandt C.A."/>
            <person name="Ciobanu D."/>
            <person name="Clum A."/>
            <person name="Salamov A."/>
            <person name="Andreopoulos B."/>
            <person name="Cheng J.F."/>
            <person name="Woyke T."/>
            <person name="Pelin A."/>
            <person name="Henrissat B."/>
            <person name="Reynolds N.K."/>
            <person name="Benny G.L."/>
            <person name="Smith M.E."/>
            <person name="James T.Y."/>
            <person name="Grigoriev I.V."/>
        </authorList>
    </citation>
    <scope>NUCLEOTIDE SEQUENCE [LARGE SCALE GENOMIC DNA]</scope>
    <source>
        <strain evidence="7">ATCC 52028</strain>
    </source>
</reference>
<dbReference type="Gene3D" id="1.10.3730.20">
    <property type="match status" value="1"/>
</dbReference>
<evidence type="ECO:0000313" key="6">
    <source>
        <dbReference type="EMBL" id="RKO98586.1"/>
    </source>
</evidence>
<proteinExistence type="predicted"/>